<evidence type="ECO:0000259" key="3">
    <source>
        <dbReference type="SMART" id="SM01359"/>
    </source>
</evidence>
<accession>A0AAU8JND6</accession>
<dbReference type="PANTHER" id="PTHR40094">
    <property type="entry name" value="ALPHA-2-MACROGLOBULIN HOMOLOG"/>
    <property type="match status" value="1"/>
</dbReference>
<comment type="similarity">
    <text evidence="1">Belongs to the protease inhibitor I39 (alpha-2-macroglobulin) family. Bacterial alpha-2-macroglobulin subfamily.</text>
</comment>
<dbReference type="Pfam" id="PF07703">
    <property type="entry name" value="A2M_BRD"/>
    <property type="match status" value="1"/>
</dbReference>
<dbReference type="SUPFAM" id="SSF48239">
    <property type="entry name" value="Terpenoid cyclases/Protein prenyltransferases"/>
    <property type="match status" value="1"/>
</dbReference>
<dbReference type="Gene3D" id="2.60.40.1930">
    <property type="match status" value="1"/>
</dbReference>
<evidence type="ECO:0000313" key="5">
    <source>
        <dbReference type="EMBL" id="XCM39818.1"/>
    </source>
</evidence>
<dbReference type="Pfam" id="PF17972">
    <property type="entry name" value="bMG5"/>
    <property type="match status" value="1"/>
</dbReference>
<reference evidence="5" key="1">
    <citation type="submission" date="2024-07" db="EMBL/GenBank/DDBJ databases">
        <authorList>
            <person name="Kim Y.J."/>
            <person name="Jeong J.Y."/>
        </authorList>
    </citation>
    <scope>NUCLEOTIDE SEQUENCE</scope>
    <source>
        <strain evidence="5">GIHE-MW2</strain>
    </source>
</reference>
<dbReference type="Pfam" id="PF17973">
    <property type="entry name" value="bMG10"/>
    <property type="match status" value="1"/>
</dbReference>
<dbReference type="Gene3D" id="2.60.40.3710">
    <property type="match status" value="1"/>
</dbReference>
<evidence type="ECO:0000256" key="1">
    <source>
        <dbReference type="ARBA" id="ARBA00010556"/>
    </source>
</evidence>
<dbReference type="InterPro" id="IPR051802">
    <property type="entry name" value="YfhM-like"/>
</dbReference>
<keyword evidence="2" id="KW-0732">Signal</keyword>
<dbReference type="EMBL" id="CP159837">
    <property type="protein sequence ID" value="XCM39818.1"/>
    <property type="molecule type" value="Genomic_DNA"/>
</dbReference>
<dbReference type="InterPro" id="IPR002890">
    <property type="entry name" value="MG2"/>
</dbReference>
<dbReference type="SMART" id="SM01359">
    <property type="entry name" value="A2M_N_2"/>
    <property type="match status" value="1"/>
</dbReference>
<dbReference type="SMART" id="SM01360">
    <property type="entry name" value="A2M"/>
    <property type="match status" value="1"/>
</dbReference>
<dbReference type="InterPro" id="IPR011625">
    <property type="entry name" value="A2M_N_BRD"/>
</dbReference>
<name>A0AAU8JND6_9CYAN</name>
<dbReference type="CDD" id="cd02891">
    <property type="entry name" value="A2M_like"/>
    <property type="match status" value="1"/>
</dbReference>
<evidence type="ECO:0000259" key="4">
    <source>
        <dbReference type="SMART" id="SM01360"/>
    </source>
</evidence>
<dbReference type="GO" id="GO:0004866">
    <property type="term" value="F:endopeptidase inhibitor activity"/>
    <property type="evidence" value="ECO:0007669"/>
    <property type="project" value="InterPro"/>
</dbReference>
<dbReference type="Gene3D" id="2.20.130.20">
    <property type="match status" value="1"/>
</dbReference>
<organism evidence="5">
    <name type="scientific">Planktothricoides raciborskii GIHE-MW2</name>
    <dbReference type="NCBI Taxonomy" id="2792601"/>
    <lineage>
        <taxon>Bacteria</taxon>
        <taxon>Bacillati</taxon>
        <taxon>Cyanobacteriota</taxon>
        <taxon>Cyanophyceae</taxon>
        <taxon>Oscillatoriophycideae</taxon>
        <taxon>Oscillatoriales</taxon>
        <taxon>Oscillatoriaceae</taxon>
        <taxon>Planktothricoides</taxon>
    </lineage>
</organism>
<dbReference type="Pfam" id="PF01835">
    <property type="entry name" value="MG2"/>
    <property type="match status" value="1"/>
</dbReference>
<gene>
    <name evidence="5" type="ORF">ABWT76_002775</name>
</gene>
<proteinExistence type="inferred from homology"/>
<dbReference type="Gene3D" id="1.50.10.20">
    <property type="match status" value="1"/>
</dbReference>
<dbReference type="PROSITE" id="PS51257">
    <property type="entry name" value="PROKAR_LIPOPROTEIN"/>
    <property type="match status" value="1"/>
</dbReference>
<dbReference type="InterPro" id="IPR032812">
    <property type="entry name" value="SbsA_Ig"/>
</dbReference>
<dbReference type="InterPro" id="IPR008930">
    <property type="entry name" value="Terpenoid_cyclase/PrenylTrfase"/>
</dbReference>
<dbReference type="RefSeq" id="WP_354636279.1">
    <property type="nucleotide sequence ID" value="NZ_CP159837.1"/>
</dbReference>
<protein>
    <submittedName>
        <fullName evidence="5">Ig-like domain-containing protein</fullName>
    </submittedName>
</protein>
<dbReference type="InterPro" id="IPR041203">
    <property type="entry name" value="Bact_A2M_MG5"/>
</dbReference>
<dbReference type="InterPro" id="IPR041246">
    <property type="entry name" value="Bact_MG10"/>
</dbReference>
<dbReference type="Pfam" id="PF00207">
    <property type="entry name" value="A2M"/>
    <property type="match status" value="1"/>
</dbReference>
<dbReference type="InterPro" id="IPR001599">
    <property type="entry name" value="Macroglobln_a2"/>
</dbReference>
<evidence type="ECO:0000256" key="2">
    <source>
        <dbReference type="ARBA" id="ARBA00022729"/>
    </source>
</evidence>
<sequence length="1918" mass="212721">MSRIFKRFWSWFLVGIFLFWGISACGNIQKQKSANFSQFNQPLPEVAPLVTPQLPDWIEQISPTETAETLAQIKIRFKEPLIPLESLESTAEEGKLKLFEIEPNIPGRFRFLTPRMVGFQSDVAFPKATRIKVTLKSGLKDLKDHQLNQDLAWTFNTEPIKLTDLPQIQENEYVAPEYIDVKTQLTFTSNVQLDVKSLEEKVQLIPRGSQTGIPVTVEENDDVASLTPGETFDPALRNWSYTLTPKRPLEKGTRYRLEFAPGIRPFPGNLSSETQFISEVETYSPLKLERMEFIGQPDMGGAYGRFVNGTPELKFNNKLELDSVLENITINPAPKEGVNAIQAYDEESTVSINPWGLEPNTNYTITIGNGLKDTFGQTFGETLTQEYKTGDIAGNIWAPDGLNIFPAQQNLELNISTVNLPESQYKATYKVVQPTDLVYADNAHPRGESTDLLSSPNTWQTFPVSGNQNQTETITVPLREKLGKNTGLLAYGVSAKTNLYVMDGKEEWREPTFYGMVQLTNLGVFSQWFPEMGLIHVNHLSDGAVVPGANVQVYQSQTDSKTRGNPTPCATGTTDNSGTLVLTLVQVKSCSKKADEAPEVLVIVREGDDWAFDRTWSWSGAYGYGIYGDWNSEKPVSRGTIFSDRQLYQPGEKVALTGVAYYLENGQLTSDQNDVYSLVLRDPDGKEKELGTPSTNEFGTFSWEFTLDENQPLGYYSLQGKGKNQGEIYGEFRVAEFKPPNFKVDLNLNQAIAKPDETVTANIQSDYLFGAPVSTAQVQYYVTRSPAQDFTPKGWEKYSFGRQWFWPEEQPSISSDVLEQNAVLDRGGSGSFQVQVDRDLPYPMTYRVDAEVTDLANLSVSNSQTFTALPSDKLIGLKSKWVADAGKPFSVEFIVTNLQGEAIAGESIRLELQKMTYSRVNRVVAGSRNSRYQVEYQTVDRQDIKSATEAKTVNLTPPESGSYRIRAFLGNNTDEMTATDLQIWATGGGSVFWASRSDQDNFLEVKLDKETYQPGETATALIQSPYPEAELYFAVVRDRPLYQTLTKVTGGAPQIQFTVTPEMLPNAAVQAVLIRQGQPLEQLEPGSVEDLVKIGFAPFNINLAAKYLQVEVTPNQEKIAPGTATTVKLQVKDAAGQPVKGQFTVMVVNEAILQLTGYRPPDLVKTVYADQPIATRFSDNRFEVVISPLSSPLDKGWGYGGGFSAGADSTRLRTEFKPLAYYNGSVTTDRRGQATVSFSLPDDLTTWRVMAVATTEDMRFGQGDNTFMTTKPLMANPVLPQFVRLGDRFDGGLTVTNTTEKVGNLVVNGSLSNNLLFAEKSTNNETLRTKADWDTQVYRFPMTANSLGEGKVRFTAQLNQQQGDAFEVPLSVRQLPVSETVVESGVTNDRATIPVNVDKNVEGTVGGLNIDLASTLIPEITAPARQIFAEDRLPFLEPAASELAIAANLQILGKKYSQTFTAFNPTNQATLALEQLAKLQQTDGGFGFWPGSSNSDPFMSPYAAESLAQAKAAGFAVDDSMISRLRVYLQQTLADPGKYDYCKSQACKNRLRLGALIGLAELGDRRNDFLADIYAQRGELDRVAQTKLARYLMQVPGWRNEARTMWNELQETVYETGRSATVNLPEDWGWLSPPTVAQAQTLRLAIAQTIAQNSSPEISNRLLQGLLNLRRDGTWQTTYSNAEALTALVEYANTQPTPPNFTATVKLAGQNIDSMQFQGYQNPSQFINLAMDQLPQGKSDLILSKSGQGNLHYFVAYNYRLKGNQPGRFNGLRVDRTIRPAGEDMILGTIGLSTPKKPLQVPAGQVFDIGLEIITDRPVDHLVITDPLPAGFEAVDTSFQTANKAVQAQQDSWEISYQTIYKDRVMAYANRLSPGLYRLHYLVRSVTPGTFEWPGAEVKLQYAPEEFGRSASTTLEVK</sequence>
<dbReference type="Pfam" id="PF13205">
    <property type="entry name" value="Big_5"/>
    <property type="match status" value="1"/>
</dbReference>
<dbReference type="PANTHER" id="PTHR40094:SF1">
    <property type="entry name" value="UBIQUITIN DOMAIN-CONTAINING PROTEIN"/>
    <property type="match status" value="1"/>
</dbReference>
<feature type="domain" description="Alpha-2-macroglobulin" evidence="4">
    <location>
        <begin position="1219"/>
        <end position="1309"/>
    </location>
</feature>
<feature type="domain" description="Alpha-2-macroglobulin bait region" evidence="3">
    <location>
        <begin position="1003"/>
        <end position="1155"/>
    </location>
</feature>